<proteinExistence type="predicted"/>
<sequence length="78" mass="8916">MLKIEITDTSITLIQLLHEVEKGQDIIIFREGQLIAQLSPPLNSRHPLSSHQALRSQHQPSAIQSLDILQQLRQEAHY</sequence>
<dbReference type="RefSeq" id="WP_043999266.1">
    <property type="nucleotide sequence ID" value="NZ_CP011339.1"/>
</dbReference>
<dbReference type="KEGG" id="mpk:VL20_2273"/>
<gene>
    <name evidence="1" type="ORF">VL20_2273</name>
</gene>
<organism evidence="1 2">
    <name type="scientific">Microcystis panniformis FACHB-1757</name>
    <dbReference type="NCBI Taxonomy" id="1638788"/>
    <lineage>
        <taxon>Bacteria</taxon>
        <taxon>Bacillati</taxon>
        <taxon>Cyanobacteriota</taxon>
        <taxon>Cyanophyceae</taxon>
        <taxon>Oscillatoriophycideae</taxon>
        <taxon>Chroococcales</taxon>
        <taxon>Microcystaceae</taxon>
        <taxon>Microcystis</taxon>
    </lineage>
</organism>
<dbReference type="AlphaFoldDB" id="A0A0K1S089"/>
<reference evidence="1 2" key="1">
    <citation type="journal article" date="2016" name="Stand. Genomic Sci.">
        <title>Complete genome sequence and genomic characterization of Microcystis panniformis FACHB 1757 by third-generation sequencing.</title>
        <authorList>
            <person name="Zhang J.Y."/>
            <person name="Guan R."/>
            <person name="Zhang H.J."/>
            <person name="Li H."/>
            <person name="Xiao P."/>
            <person name="Yu G.L."/>
            <person name="Du L."/>
            <person name="Cao D.M."/>
            <person name="Zhu B.C."/>
            <person name="Li R.H."/>
            <person name="Lu Z.H."/>
        </authorList>
    </citation>
    <scope>NUCLEOTIDE SEQUENCE [LARGE SCALE GENOMIC DNA]</scope>
    <source>
        <strain evidence="1 2">FACHB-1757</strain>
    </source>
</reference>
<protein>
    <submittedName>
        <fullName evidence="1">Uncharacterized protein</fullName>
    </submittedName>
</protein>
<evidence type="ECO:0000313" key="2">
    <source>
        <dbReference type="Proteomes" id="UP000068167"/>
    </source>
</evidence>
<keyword evidence="2" id="KW-1185">Reference proteome</keyword>
<dbReference type="EMBL" id="CP011339">
    <property type="protein sequence ID" value="AKV67376.1"/>
    <property type="molecule type" value="Genomic_DNA"/>
</dbReference>
<dbReference type="PATRIC" id="fig|1638788.3.peg.2287"/>
<evidence type="ECO:0000313" key="1">
    <source>
        <dbReference type="EMBL" id="AKV67376.1"/>
    </source>
</evidence>
<name>A0A0K1S089_9CHRO</name>
<dbReference type="Proteomes" id="UP000068167">
    <property type="component" value="Chromosome"/>
</dbReference>
<accession>A0A0K1S089</accession>